<evidence type="ECO:0000313" key="13">
    <source>
        <dbReference type="EMBL" id="KUK83544.1"/>
    </source>
</evidence>
<keyword evidence="5 11" id="KW-0808">Transferase</keyword>
<sequence length="200" mass="22394">MEKGILLVISGPSGAGKGTICRAVRQSDPSLRLSVSATTRSPRKGEVNGIDYFFLNEKEFREMIAGGQFLEWAEVYGNYYGTPVNYVRQELERGRDVILEIDIQGALQVKKKFPEAVLVFIAPPSKTELIARLSARGTDSAGEIAKRINCTAAELKLADRYDYIIVNDDLDRALNKVRAIITAEKSRPRFFNTGYSRFEH</sequence>
<dbReference type="SMART" id="SM00072">
    <property type="entry name" value="GuKc"/>
    <property type="match status" value="1"/>
</dbReference>
<dbReference type="EMBL" id="LGGS01000026">
    <property type="protein sequence ID" value="KUK83544.1"/>
    <property type="molecule type" value="Genomic_DNA"/>
</dbReference>
<reference evidence="14" key="1">
    <citation type="journal article" date="2015" name="MBio">
        <title>Genome-Resolved Metagenomic Analysis Reveals Roles for Candidate Phyla and Other Microbial Community Members in Biogeochemical Transformations in Oil Reservoirs.</title>
        <authorList>
            <person name="Hu P."/>
            <person name="Tom L."/>
            <person name="Singh A."/>
            <person name="Thomas B.C."/>
            <person name="Baker B.J."/>
            <person name="Piceno Y.M."/>
            <person name="Andersen G.L."/>
            <person name="Banfield J.F."/>
        </authorList>
    </citation>
    <scope>NUCLEOTIDE SEQUENCE [LARGE SCALE GENOMIC DNA]</scope>
</reference>
<keyword evidence="8 11" id="KW-0067">ATP-binding</keyword>
<dbReference type="SUPFAM" id="SSF52540">
    <property type="entry name" value="P-loop containing nucleoside triphosphate hydrolases"/>
    <property type="match status" value="1"/>
</dbReference>
<dbReference type="PATRIC" id="fig|110500.4.peg.400"/>
<proteinExistence type="inferred from homology"/>
<evidence type="ECO:0000313" key="14">
    <source>
        <dbReference type="Proteomes" id="UP000054705"/>
    </source>
</evidence>
<feature type="domain" description="Guanylate kinase-like" evidence="12">
    <location>
        <begin position="4"/>
        <end position="182"/>
    </location>
</feature>
<dbReference type="PANTHER" id="PTHR23117">
    <property type="entry name" value="GUANYLATE KINASE-RELATED"/>
    <property type="match status" value="1"/>
</dbReference>
<dbReference type="InterPro" id="IPR027417">
    <property type="entry name" value="P-loop_NTPase"/>
</dbReference>
<dbReference type="Proteomes" id="UP000054705">
    <property type="component" value="Unassembled WGS sequence"/>
</dbReference>
<evidence type="ECO:0000259" key="12">
    <source>
        <dbReference type="PROSITE" id="PS50052"/>
    </source>
</evidence>
<dbReference type="NCBIfam" id="TIGR03263">
    <property type="entry name" value="guanyl_kin"/>
    <property type="match status" value="1"/>
</dbReference>
<dbReference type="PANTHER" id="PTHR23117:SF13">
    <property type="entry name" value="GUANYLATE KINASE"/>
    <property type="match status" value="1"/>
</dbReference>
<comment type="subcellular location">
    <subcellularLocation>
        <location evidence="11">Cytoplasm</location>
    </subcellularLocation>
</comment>
<accession>A0A117M4B0</accession>
<evidence type="ECO:0000256" key="3">
    <source>
        <dbReference type="ARBA" id="ARBA00012961"/>
    </source>
</evidence>
<dbReference type="PROSITE" id="PS50052">
    <property type="entry name" value="GUANYLATE_KINASE_2"/>
    <property type="match status" value="1"/>
</dbReference>
<organism evidence="13 14">
    <name type="scientific">Pelotomaculum thermopropionicum</name>
    <dbReference type="NCBI Taxonomy" id="110500"/>
    <lineage>
        <taxon>Bacteria</taxon>
        <taxon>Bacillati</taxon>
        <taxon>Bacillota</taxon>
        <taxon>Clostridia</taxon>
        <taxon>Eubacteriales</taxon>
        <taxon>Desulfotomaculaceae</taxon>
        <taxon>Pelotomaculum</taxon>
    </lineage>
</organism>
<comment type="caution">
    <text evidence="13">The sequence shown here is derived from an EMBL/GenBank/DDBJ whole genome shotgun (WGS) entry which is preliminary data.</text>
</comment>
<dbReference type="EC" id="2.7.4.8" evidence="3 11"/>
<dbReference type="GO" id="GO:0005829">
    <property type="term" value="C:cytosol"/>
    <property type="evidence" value="ECO:0007669"/>
    <property type="project" value="TreeGrafter"/>
</dbReference>
<evidence type="ECO:0000256" key="11">
    <source>
        <dbReference type="HAMAP-Rule" id="MF_00328"/>
    </source>
</evidence>
<dbReference type="PROSITE" id="PS00856">
    <property type="entry name" value="GUANYLATE_KINASE_1"/>
    <property type="match status" value="1"/>
</dbReference>
<keyword evidence="7 11" id="KW-0418">Kinase</keyword>
<evidence type="ECO:0000256" key="1">
    <source>
        <dbReference type="ARBA" id="ARBA00003531"/>
    </source>
</evidence>
<evidence type="ECO:0000256" key="2">
    <source>
        <dbReference type="ARBA" id="ARBA00005790"/>
    </source>
</evidence>
<keyword evidence="11" id="KW-0963">Cytoplasm</keyword>
<dbReference type="Gene3D" id="3.40.50.300">
    <property type="entry name" value="P-loop containing nucleotide triphosphate hydrolases"/>
    <property type="match status" value="2"/>
</dbReference>
<evidence type="ECO:0000256" key="6">
    <source>
        <dbReference type="ARBA" id="ARBA00022741"/>
    </source>
</evidence>
<dbReference type="Pfam" id="PF00625">
    <property type="entry name" value="Guanylate_kin"/>
    <property type="match status" value="1"/>
</dbReference>
<comment type="similarity">
    <text evidence="2 11">Belongs to the guanylate kinase family.</text>
</comment>
<evidence type="ECO:0000256" key="5">
    <source>
        <dbReference type="ARBA" id="ARBA00022679"/>
    </source>
</evidence>
<name>A0A117M4B0_9FIRM</name>
<dbReference type="HAMAP" id="MF_00328">
    <property type="entry name" value="Guanylate_kinase"/>
    <property type="match status" value="1"/>
</dbReference>
<evidence type="ECO:0000256" key="9">
    <source>
        <dbReference type="ARBA" id="ARBA00030128"/>
    </source>
</evidence>
<protein>
    <recommendedName>
        <fullName evidence="4 11">Guanylate kinase</fullName>
        <ecNumber evidence="3 11">2.7.4.8</ecNumber>
    </recommendedName>
    <alternativeName>
        <fullName evidence="9 11">GMP kinase</fullName>
    </alternativeName>
</protein>
<evidence type="ECO:0000256" key="8">
    <source>
        <dbReference type="ARBA" id="ARBA00022840"/>
    </source>
</evidence>
<dbReference type="FunFam" id="3.30.63.10:FF:000002">
    <property type="entry name" value="Guanylate kinase 1"/>
    <property type="match status" value="1"/>
</dbReference>
<dbReference type="Gene3D" id="3.30.63.10">
    <property type="entry name" value="Guanylate Kinase phosphate binding domain"/>
    <property type="match status" value="1"/>
</dbReference>
<dbReference type="GO" id="GO:0004385">
    <property type="term" value="F:GMP kinase activity"/>
    <property type="evidence" value="ECO:0007669"/>
    <property type="project" value="UniProtKB-UniRule"/>
</dbReference>
<dbReference type="InterPro" id="IPR008144">
    <property type="entry name" value="Guanylate_kin-like_dom"/>
</dbReference>
<comment type="function">
    <text evidence="1 11">Essential for recycling GMP and indirectly, cGMP.</text>
</comment>
<dbReference type="InterPro" id="IPR008145">
    <property type="entry name" value="GK/Ca_channel_bsu"/>
</dbReference>
<dbReference type="InterPro" id="IPR020590">
    <property type="entry name" value="Guanylate_kinase_CS"/>
</dbReference>
<evidence type="ECO:0000256" key="7">
    <source>
        <dbReference type="ARBA" id="ARBA00022777"/>
    </source>
</evidence>
<evidence type="ECO:0000256" key="10">
    <source>
        <dbReference type="ARBA" id="ARBA00048594"/>
    </source>
</evidence>
<dbReference type="InterPro" id="IPR017665">
    <property type="entry name" value="Guanylate_kinase"/>
</dbReference>
<dbReference type="GO" id="GO:0005524">
    <property type="term" value="F:ATP binding"/>
    <property type="evidence" value="ECO:0007669"/>
    <property type="project" value="UniProtKB-UniRule"/>
</dbReference>
<evidence type="ECO:0000256" key="4">
    <source>
        <dbReference type="ARBA" id="ARBA00016296"/>
    </source>
</evidence>
<feature type="binding site" evidence="11">
    <location>
        <begin position="11"/>
        <end position="18"/>
    </location>
    <ligand>
        <name>ATP</name>
        <dbReference type="ChEBI" id="CHEBI:30616"/>
    </ligand>
</feature>
<gene>
    <name evidence="11" type="primary">gmk</name>
    <name evidence="13" type="ORF">XD97_0153</name>
</gene>
<keyword evidence="6 11" id="KW-0547">Nucleotide-binding</keyword>
<dbReference type="CDD" id="cd00071">
    <property type="entry name" value="GMPK"/>
    <property type="match status" value="1"/>
</dbReference>
<comment type="catalytic activity">
    <reaction evidence="10 11">
        <text>GMP + ATP = GDP + ADP</text>
        <dbReference type="Rhea" id="RHEA:20780"/>
        <dbReference type="ChEBI" id="CHEBI:30616"/>
        <dbReference type="ChEBI" id="CHEBI:58115"/>
        <dbReference type="ChEBI" id="CHEBI:58189"/>
        <dbReference type="ChEBI" id="CHEBI:456216"/>
        <dbReference type="EC" id="2.7.4.8"/>
    </reaction>
</comment>
<dbReference type="AlphaFoldDB" id="A0A117M4B0"/>